<accession>A0A1I4RJF9</accession>
<sequence length="105" mass="12142">MKPAAVDVFTLWKPLGMGYHPVYGKHPVHPLIRQRCPMYAVEFEADIRDGVVRIPDRYARLHNAHARVVLLLEEPDTDTEVKAFSEHTAHAIEEWRAPDEDDVWT</sequence>
<evidence type="ECO:0000313" key="1">
    <source>
        <dbReference type="EMBL" id="SFM52367.1"/>
    </source>
</evidence>
<keyword evidence="2" id="KW-1185">Reference proteome</keyword>
<gene>
    <name evidence="1" type="ORF">SAMN05421721_10829</name>
</gene>
<dbReference type="Proteomes" id="UP000199556">
    <property type="component" value="Unassembled WGS sequence"/>
</dbReference>
<proteinExistence type="predicted"/>
<dbReference type="AlphaFoldDB" id="A0A1I4RJF9"/>
<organism evidence="1 2">
    <name type="scientific">Ectothiorhodospira mobilis</name>
    <dbReference type="NCBI Taxonomy" id="195064"/>
    <lineage>
        <taxon>Bacteria</taxon>
        <taxon>Pseudomonadati</taxon>
        <taxon>Pseudomonadota</taxon>
        <taxon>Gammaproteobacteria</taxon>
        <taxon>Chromatiales</taxon>
        <taxon>Ectothiorhodospiraceae</taxon>
        <taxon>Ectothiorhodospira</taxon>
    </lineage>
</organism>
<protein>
    <submittedName>
        <fullName evidence="1">Uncharacterized protein</fullName>
    </submittedName>
</protein>
<evidence type="ECO:0000313" key="2">
    <source>
        <dbReference type="Proteomes" id="UP000199556"/>
    </source>
</evidence>
<dbReference type="STRING" id="195064.SAMN05421721_10829"/>
<name>A0A1I4RJF9_ECTMO</name>
<dbReference type="EMBL" id="FOUO01000008">
    <property type="protein sequence ID" value="SFM52367.1"/>
    <property type="molecule type" value="Genomic_DNA"/>
</dbReference>
<reference evidence="1 2" key="1">
    <citation type="submission" date="2016-10" db="EMBL/GenBank/DDBJ databases">
        <authorList>
            <person name="de Groot N.N."/>
        </authorList>
    </citation>
    <scope>NUCLEOTIDE SEQUENCE [LARGE SCALE GENOMIC DNA]</scope>
    <source>
        <strain evidence="1 2">DSM 4180</strain>
    </source>
</reference>